<reference evidence="3" key="1">
    <citation type="journal article" date="2019" name="Int. J. Syst. Evol. Microbiol.">
        <title>The Global Catalogue of Microorganisms (GCM) 10K type strain sequencing project: providing services to taxonomists for standard genome sequencing and annotation.</title>
        <authorList>
            <consortium name="The Broad Institute Genomics Platform"/>
            <consortium name="The Broad Institute Genome Sequencing Center for Infectious Disease"/>
            <person name="Wu L."/>
            <person name="Ma J."/>
        </authorList>
    </citation>
    <scope>NUCLEOTIDE SEQUENCE [LARGE SCALE GENOMIC DNA]</scope>
    <source>
        <strain evidence="3">JCM 18014</strain>
    </source>
</reference>
<evidence type="ECO:0000256" key="1">
    <source>
        <dbReference type="SAM" id="MobiDB-lite"/>
    </source>
</evidence>
<organism evidence="2 3">
    <name type="scientific">Erythrobacter westpacificensis</name>
    <dbReference type="NCBI Taxonomy" id="1055231"/>
    <lineage>
        <taxon>Bacteria</taxon>
        <taxon>Pseudomonadati</taxon>
        <taxon>Pseudomonadota</taxon>
        <taxon>Alphaproteobacteria</taxon>
        <taxon>Sphingomonadales</taxon>
        <taxon>Erythrobacteraceae</taxon>
        <taxon>Erythrobacter/Porphyrobacter group</taxon>
        <taxon>Erythrobacter</taxon>
    </lineage>
</organism>
<feature type="compositionally biased region" description="Basic and acidic residues" evidence="1">
    <location>
        <begin position="112"/>
        <end position="121"/>
    </location>
</feature>
<dbReference type="Proteomes" id="UP001500518">
    <property type="component" value="Unassembled WGS sequence"/>
</dbReference>
<accession>A0ABP9K8Z2</accession>
<evidence type="ECO:0000313" key="2">
    <source>
        <dbReference type="EMBL" id="GAA5053474.1"/>
    </source>
</evidence>
<evidence type="ECO:0000313" key="3">
    <source>
        <dbReference type="Proteomes" id="UP001500518"/>
    </source>
</evidence>
<dbReference type="EMBL" id="BAABHV010000009">
    <property type="protein sequence ID" value="GAA5053474.1"/>
    <property type="molecule type" value="Genomic_DNA"/>
</dbReference>
<name>A0ABP9K8Z2_9SPHN</name>
<protein>
    <submittedName>
        <fullName evidence="2">Uncharacterized protein</fullName>
    </submittedName>
</protein>
<keyword evidence="3" id="KW-1185">Reference proteome</keyword>
<feature type="region of interest" description="Disordered" evidence="1">
    <location>
        <begin position="100"/>
        <end position="121"/>
    </location>
</feature>
<proteinExistence type="predicted"/>
<sequence length="121" mass="13939">MIRGYGRSVEQFGTVTENRDTRKGLPTDHRPRCACTEIIHMNTRQTVQCFAQCAASPMGKRITQQYHDGKLRLDIGKAERLTGDDDGVPFYALTRIVRDRSRGRASLRPARRRDDGQRRYE</sequence>
<gene>
    <name evidence="2" type="ORF">GCM10023208_15470</name>
</gene>
<comment type="caution">
    <text evidence="2">The sequence shown here is derived from an EMBL/GenBank/DDBJ whole genome shotgun (WGS) entry which is preliminary data.</text>
</comment>